<evidence type="ECO:0000313" key="2">
    <source>
        <dbReference type="Proteomes" id="UP000827872"/>
    </source>
</evidence>
<dbReference type="EMBL" id="CM037616">
    <property type="protein sequence ID" value="KAH7991352.1"/>
    <property type="molecule type" value="Genomic_DNA"/>
</dbReference>
<proteinExistence type="predicted"/>
<dbReference type="Proteomes" id="UP000827872">
    <property type="component" value="Linkage Group LG03"/>
</dbReference>
<reference evidence="1" key="1">
    <citation type="submission" date="2021-08" db="EMBL/GenBank/DDBJ databases">
        <title>The first chromosome-level gecko genome reveals the dynamic sex chromosomes of Neotropical dwarf geckos (Sphaerodactylidae: Sphaerodactylus).</title>
        <authorList>
            <person name="Pinto B.J."/>
            <person name="Keating S.E."/>
            <person name="Gamble T."/>
        </authorList>
    </citation>
    <scope>NUCLEOTIDE SEQUENCE</scope>
    <source>
        <strain evidence="1">TG3544</strain>
    </source>
</reference>
<comment type="caution">
    <text evidence="1">The sequence shown here is derived from an EMBL/GenBank/DDBJ whole genome shotgun (WGS) entry which is preliminary data.</text>
</comment>
<organism evidence="1 2">
    <name type="scientific">Sphaerodactylus townsendi</name>
    <dbReference type="NCBI Taxonomy" id="933632"/>
    <lineage>
        <taxon>Eukaryota</taxon>
        <taxon>Metazoa</taxon>
        <taxon>Chordata</taxon>
        <taxon>Craniata</taxon>
        <taxon>Vertebrata</taxon>
        <taxon>Euteleostomi</taxon>
        <taxon>Lepidosauria</taxon>
        <taxon>Squamata</taxon>
        <taxon>Bifurcata</taxon>
        <taxon>Gekkota</taxon>
        <taxon>Sphaerodactylidae</taxon>
        <taxon>Sphaerodactylus</taxon>
    </lineage>
</organism>
<accession>A0ACB8EG80</accession>
<keyword evidence="2" id="KW-1185">Reference proteome</keyword>
<evidence type="ECO:0000313" key="1">
    <source>
        <dbReference type="EMBL" id="KAH7991352.1"/>
    </source>
</evidence>
<sequence length="229" mass="24856">MGKQRGGSEGVYSRGLPVGEAKDSVELSGSIIGSHCLSKSPDVLPSCLKDPTSLVRSVSCPDGISGVLWESRGVPQGLVIKGMSEDMFVNLPKTSKELPDAAKKQRFTEAEQCVDGSADFSGDGWPSENDEQKPFVESPEQEGPQMMSLETAQENDTPCGGESDENQCRANRQNRSDNNNEVAESVPSDCTFRSLDEVTVQQWGNKVKDETCEESLTQNLYRLTGASVW</sequence>
<gene>
    <name evidence="1" type="ORF">K3G42_005124</name>
</gene>
<protein>
    <submittedName>
        <fullName evidence="1">Uncharacterized protein</fullName>
    </submittedName>
</protein>
<name>A0ACB8EG80_9SAUR</name>